<reference evidence="5" key="1">
    <citation type="submission" date="2020-10" db="EMBL/GenBank/DDBJ databases">
        <authorList>
            <person name="Gilroy R."/>
        </authorList>
    </citation>
    <scope>NUCLEOTIDE SEQUENCE</scope>
    <source>
        <strain evidence="5">10192</strain>
    </source>
</reference>
<dbReference type="SUPFAM" id="SSF46894">
    <property type="entry name" value="C-terminal effector domain of the bipartite response regulators"/>
    <property type="match status" value="1"/>
</dbReference>
<dbReference type="InterPro" id="IPR036388">
    <property type="entry name" value="WH-like_DNA-bd_sf"/>
</dbReference>
<evidence type="ECO:0000259" key="4">
    <source>
        <dbReference type="PROSITE" id="PS50043"/>
    </source>
</evidence>
<dbReference type="Gene3D" id="1.10.10.10">
    <property type="entry name" value="Winged helix-like DNA-binding domain superfamily/Winged helix DNA-binding domain"/>
    <property type="match status" value="1"/>
</dbReference>
<dbReference type="InterPro" id="IPR016032">
    <property type="entry name" value="Sig_transdc_resp-reg_C-effctor"/>
</dbReference>
<gene>
    <name evidence="5" type="ORF">IAC76_07060</name>
</gene>
<dbReference type="AlphaFoldDB" id="A0A9D9DNH0"/>
<name>A0A9D9DNH0_9BACT</name>
<keyword evidence="3" id="KW-0804">Transcription</keyword>
<evidence type="ECO:0000256" key="3">
    <source>
        <dbReference type="ARBA" id="ARBA00023163"/>
    </source>
</evidence>
<dbReference type="PANTHER" id="PTHR44688">
    <property type="entry name" value="DNA-BINDING TRANSCRIPTIONAL ACTIVATOR DEVR_DOSR"/>
    <property type="match status" value="1"/>
</dbReference>
<reference evidence="5" key="2">
    <citation type="journal article" date="2021" name="PeerJ">
        <title>Extensive microbial diversity within the chicken gut microbiome revealed by metagenomics and culture.</title>
        <authorList>
            <person name="Gilroy R."/>
            <person name="Ravi A."/>
            <person name="Getino M."/>
            <person name="Pursley I."/>
            <person name="Horton D.L."/>
            <person name="Alikhan N.F."/>
            <person name="Baker D."/>
            <person name="Gharbi K."/>
            <person name="Hall N."/>
            <person name="Watson M."/>
            <person name="Adriaenssens E.M."/>
            <person name="Foster-Nyarko E."/>
            <person name="Jarju S."/>
            <person name="Secka A."/>
            <person name="Antonio M."/>
            <person name="Oren A."/>
            <person name="Chaudhuri R.R."/>
            <person name="La Ragione R."/>
            <person name="Hildebrand F."/>
            <person name="Pallen M.J."/>
        </authorList>
    </citation>
    <scope>NUCLEOTIDE SEQUENCE</scope>
    <source>
        <strain evidence="5">10192</strain>
    </source>
</reference>
<comment type="caution">
    <text evidence="5">The sequence shown here is derived from an EMBL/GenBank/DDBJ whole genome shotgun (WGS) entry which is preliminary data.</text>
</comment>
<dbReference type="PANTHER" id="PTHR44688:SF16">
    <property type="entry name" value="DNA-BINDING TRANSCRIPTIONAL ACTIVATOR DEVR_DOSR"/>
    <property type="match status" value="1"/>
</dbReference>
<dbReference type="PROSITE" id="PS50043">
    <property type="entry name" value="HTH_LUXR_2"/>
    <property type="match status" value="1"/>
</dbReference>
<organism evidence="5 6">
    <name type="scientific">Candidatus Scatousia excrementipullorum</name>
    <dbReference type="NCBI Taxonomy" id="2840936"/>
    <lineage>
        <taxon>Bacteria</taxon>
        <taxon>Candidatus Scatousia</taxon>
    </lineage>
</organism>
<evidence type="ECO:0000313" key="6">
    <source>
        <dbReference type="Proteomes" id="UP000823632"/>
    </source>
</evidence>
<dbReference type="Pfam" id="PF00196">
    <property type="entry name" value="GerE"/>
    <property type="match status" value="1"/>
</dbReference>
<dbReference type="GO" id="GO:0003677">
    <property type="term" value="F:DNA binding"/>
    <property type="evidence" value="ECO:0007669"/>
    <property type="project" value="UniProtKB-KW"/>
</dbReference>
<protein>
    <submittedName>
        <fullName evidence="5">Response regulator transcription factor</fullName>
    </submittedName>
</protein>
<evidence type="ECO:0000256" key="2">
    <source>
        <dbReference type="ARBA" id="ARBA00023125"/>
    </source>
</evidence>
<evidence type="ECO:0000313" key="5">
    <source>
        <dbReference type="EMBL" id="MBO8431132.1"/>
    </source>
</evidence>
<dbReference type="EMBL" id="JADIND010000155">
    <property type="protein sequence ID" value="MBO8431132.1"/>
    <property type="molecule type" value="Genomic_DNA"/>
</dbReference>
<dbReference type="GO" id="GO:0006355">
    <property type="term" value="P:regulation of DNA-templated transcription"/>
    <property type="evidence" value="ECO:0007669"/>
    <property type="project" value="InterPro"/>
</dbReference>
<dbReference type="InterPro" id="IPR000792">
    <property type="entry name" value="Tscrpt_reg_LuxR_C"/>
</dbReference>
<keyword evidence="1" id="KW-0805">Transcription regulation</keyword>
<keyword evidence="2" id="KW-0238">DNA-binding</keyword>
<feature type="domain" description="HTH luxR-type" evidence="4">
    <location>
        <begin position="1"/>
        <end position="61"/>
    </location>
</feature>
<evidence type="ECO:0000256" key="1">
    <source>
        <dbReference type="ARBA" id="ARBA00023015"/>
    </source>
</evidence>
<dbReference type="PRINTS" id="PR00038">
    <property type="entry name" value="HTHLUXR"/>
</dbReference>
<sequence length="69" mass="7790">MKLTPKETDVITLVAAGYSDKEIGFQLNISYGTVRDYIDKIILKTNARNRTHAAMLYGKQNPEWMVGIS</sequence>
<dbReference type="SMART" id="SM00421">
    <property type="entry name" value="HTH_LUXR"/>
    <property type="match status" value="1"/>
</dbReference>
<dbReference type="CDD" id="cd06170">
    <property type="entry name" value="LuxR_C_like"/>
    <property type="match status" value="1"/>
</dbReference>
<accession>A0A9D9DNH0</accession>
<proteinExistence type="predicted"/>
<dbReference type="Proteomes" id="UP000823632">
    <property type="component" value="Unassembled WGS sequence"/>
</dbReference>